<dbReference type="EMBL" id="PQXI01000447">
    <property type="protein sequence ID" value="TGO17110.1"/>
    <property type="molecule type" value="Genomic_DNA"/>
</dbReference>
<proteinExistence type="predicted"/>
<keyword evidence="1" id="KW-0732">Signal</keyword>
<name>A0A4Z1EZZ9_9HELO</name>
<evidence type="ECO:0000256" key="1">
    <source>
        <dbReference type="SAM" id="SignalP"/>
    </source>
</evidence>
<feature type="signal peptide" evidence="1">
    <location>
        <begin position="1"/>
        <end position="17"/>
    </location>
</feature>
<sequence length="158" mass="18096">MAMFIILLAISAFFAAATRKSSPVVDLGYSINQATIELKFSRQLAMEDTITFQYSVWRSSCWPTTPIPPRTANRTINTGQEARSYYRAHLHWLKTAQQYINKVPLDEIKPEWFDINNPPLHDASQSEDCLFLDVMVPTTVFDRTSKIETFDDEPSAPF</sequence>
<keyword evidence="3" id="KW-1185">Reference proteome</keyword>
<accession>A0A4Z1EZZ9</accession>
<protein>
    <recommendedName>
        <fullName evidence="4">Carboxylesterase type B domain-containing protein</fullName>
    </recommendedName>
</protein>
<feature type="chain" id="PRO_5021456283" description="Carboxylesterase type B domain-containing protein" evidence="1">
    <location>
        <begin position="18"/>
        <end position="158"/>
    </location>
</feature>
<evidence type="ECO:0008006" key="4">
    <source>
        <dbReference type="Google" id="ProtNLM"/>
    </source>
</evidence>
<evidence type="ECO:0000313" key="2">
    <source>
        <dbReference type="EMBL" id="TGO17110.1"/>
    </source>
</evidence>
<reference evidence="2 3" key="1">
    <citation type="submission" date="2017-12" db="EMBL/GenBank/DDBJ databases">
        <title>Comparative genomics of Botrytis spp.</title>
        <authorList>
            <person name="Valero-Jimenez C.A."/>
            <person name="Tapia P."/>
            <person name="Veloso J."/>
            <person name="Silva-Moreno E."/>
            <person name="Staats M."/>
            <person name="Valdes J.H."/>
            <person name="Van Kan J.A.L."/>
        </authorList>
    </citation>
    <scope>NUCLEOTIDE SEQUENCE [LARGE SCALE GENOMIC DNA]</scope>
    <source>
        <strain evidence="2 3">Bp0003</strain>
    </source>
</reference>
<organism evidence="2 3">
    <name type="scientific">Botrytis paeoniae</name>
    <dbReference type="NCBI Taxonomy" id="278948"/>
    <lineage>
        <taxon>Eukaryota</taxon>
        <taxon>Fungi</taxon>
        <taxon>Dikarya</taxon>
        <taxon>Ascomycota</taxon>
        <taxon>Pezizomycotina</taxon>
        <taxon>Leotiomycetes</taxon>
        <taxon>Helotiales</taxon>
        <taxon>Sclerotiniaceae</taxon>
        <taxon>Botrytis</taxon>
    </lineage>
</organism>
<dbReference type="AlphaFoldDB" id="A0A4Z1EZZ9"/>
<gene>
    <name evidence="2" type="ORF">BPAE_0449g00050</name>
</gene>
<evidence type="ECO:0000313" key="3">
    <source>
        <dbReference type="Proteomes" id="UP000297910"/>
    </source>
</evidence>
<dbReference type="Proteomes" id="UP000297910">
    <property type="component" value="Unassembled WGS sequence"/>
</dbReference>
<comment type="caution">
    <text evidence="2">The sequence shown here is derived from an EMBL/GenBank/DDBJ whole genome shotgun (WGS) entry which is preliminary data.</text>
</comment>